<gene>
    <name evidence="1" type="ORF">AXF42_Ash011802</name>
    <name evidence="2" type="ORF">AXF42_Ash011803</name>
</gene>
<dbReference type="EMBL" id="KZ451944">
    <property type="protein sequence ID" value="PKA59679.1"/>
    <property type="molecule type" value="Genomic_DNA"/>
</dbReference>
<keyword evidence="3" id="KW-1185">Reference proteome</keyword>
<organism evidence="1 3">
    <name type="scientific">Apostasia shenzhenica</name>
    <dbReference type="NCBI Taxonomy" id="1088818"/>
    <lineage>
        <taxon>Eukaryota</taxon>
        <taxon>Viridiplantae</taxon>
        <taxon>Streptophyta</taxon>
        <taxon>Embryophyta</taxon>
        <taxon>Tracheophyta</taxon>
        <taxon>Spermatophyta</taxon>
        <taxon>Magnoliopsida</taxon>
        <taxon>Liliopsida</taxon>
        <taxon>Asparagales</taxon>
        <taxon>Orchidaceae</taxon>
        <taxon>Apostasioideae</taxon>
        <taxon>Apostasia</taxon>
    </lineage>
</organism>
<dbReference type="AlphaFoldDB" id="A0A2I0AVW0"/>
<evidence type="ECO:0000313" key="3">
    <source>
        <dbReference type="Proteomes" id="UP000236161"/>
    </source>
</evidence>
<dbReference type="EMBL" id="KZ451944">
    <property type="protein sequence ID" value="PKA59678.1"/>
    <property type="molecule type" value="Genomic_DNA"/>
</dbReference>
<evidence type="ECO:0000313" key="2">
    <source>
        <dbReference type="EMBL" id="PKA59679.1"/>
    </source>
</evidence>
<name>A0A2I0AVW0_9ASPA</name>
<proteinExistence type="predicted"/>
<protein>
    <submittedName>
        <fullName evidence="1">Uncharacterized protein</fullName>
    </submittedName>
</protein>
<evidence type="ECO:0000313" key="1">
    <source>
        <dbReference type="EMBL" id="PKA59678.1"/>
    </source>
</evidence>
<sequence>MAADKHRVITGERRNHGIVQPTAPAPPAFPLRLRRRQTLMIFCSTPGSPPRKRDPTPRVTWGRGGFSRGGQTWSFFLFFSGHVRRQRVIASFGHERNEQAKGSRGRSIPESPCRPSGCLIQQRPLHHRTSVGAGAGILFDLFSGMYHSYKIPAALDACKSGRPWLRLPCK</sequence>
<accession>A0A2I0AVW0</accession>
<reference evidence="1 3" key="1">
    <citation type="journal article" date="2017" name="Nature">
        <title>The Apostasia genome and the evolution of orchids.</title>
        <authorList>
            <person name="Zhang G.Q."/>
            <person name="Liu K.W."/>
            <person name="Li Z."/>
            <person name="Lohaus R."/>
            <person name="Hsiao Y.Y."/>
            <person name="Niu S.C."/>
            <person name="Wang J.Y."/>
            <person name="Lin Y.C."/>
            <person name="Xu Q."/>
            <person name="Chen L.J."/>
            <person name="Yoshida K."/>
            <person name="Fujiwara S."/>
            <person name="Wang Z.W."/>
            <person name="Zhang Y.Q."/>
            <person name="Mitsuda N."/>
            <person name="Wang M."/>
            <person name="Liu G.H."/>
            <person name="Pecoraro L."/>
            <person name="Huang H.X."/>
            <person name="Xiao X.J."/>
            <person name="Lin M."/>
            <person name="Wu X.Y."/>
            <person name="Wu W.L."/>
            <person name="Chen Y.Y."/>
            <person name="Chang S.B."/>
            <person name="Sakamoto S."/>
            <person name="Ohme-Takagi M."/>
            <person name="Yagi M."/>
            <person name="Zeng S.J."/>
            <person name="Shen C.Y."/>
            <person name="Yeh C.M."/>
            <person name="Luo Y.B."/>
            <person name="Tsai W.C."/>
            <person name="Van de Peer Y."/>
            <person name="Liu Z.J."/>
        </authorList>
    </citation>
    <scope>NUCLEOTIDE SEQUENCE [LARGE SCALE GENOMIC DNA]</scope>
    <source>
        <strain evidence="1">ASH160606</strain>
        <strain evidence="3">cv. Shenzhen</strain>
        <tissue evidence="1">Stem</tissue>
    </source>
</reference>
<reference evidence="1" key="2">
    <citation type="submission" date="2017-10" db="EMBL/GenBank/DDBJ databases">
        <authorList>
            <person name="Banno H."/>
            <person name="Chua N.-H."/>
        </authorList>
    </citation>
    <scope>NUCLEOTIDE SEQUENCE</scope>
    <source>
        <strain evidence="1">ASH160606</strain>
        <tissue evidence="1">Stem</tissue>
    </source>
</reference>
<dbReference type="Proteomes" id="UP000236161">
    <property type="component" value="Unassembled WGS sequence"/>
</dbReference>